<feature type="region of interest" description="Disordered" evidence="1">
    <location>
        <begin position="136"/>
        <end position="159"/>
    </location>
</feature>
<dbReference type="Proteomes" id="UP000182259">
    <property type="component" value="Chromosome V"/>
</dbReference>
<feature type="compositionally biased region" description="Low complexity" evidence="1">
    <location>
        <begin position="244"/>
        <end position="277"/>
    </location>
</feature>
<dbReference type="AlphaFoldDB" id="A0A1L0C042"/>
<sequence>MTTCDHFKQETPWDPFQGALEEYPDIQNYVNNFQVVLKCARAGKSARMPRHFKDSIVVFKKKKLPIRALHSQSNIYDHDLKSLELDVLNENKSRFSCLRCRKFKKKCTRDLPECLNCVSCDELCIYIPRKRKSSVESATVADNDKHETSSSAPNTCPNYSRSGSLSIDAIDTKFLPFDTDETVMKRRLSMPIKLPTSKHTTDQRGVNYGYSTFSSIDNNSNSNNSNMVSSSKIINASSMANDNSMASSRFSGVTSSTSSTSSSTSNSRSPSRSSTGSNLYKLLN</sequence>
<feature type="region of interest" description="Disordered" evidence="1">
    <location>
        <begin position="244"/>
        <end position="284"/>
    </location>
</feature>
<dbReference type="SMART" id="SM00066">
    <property type="entry name" value="GAL4"/>
    <property type="match status" value="1"/>
</dbReference>
<reference evidence="3 4" key="1">
    <citation type="submission" date="2016-10" db="EMBL/GenBank/DDBJ databases">
        <authorList>
            <person name="de Groot N.N."/>
        </authorList>
    </citation>
    <scope>NUCLEOTIDE SEQUENCE [LARGE SCALE GENOMIC DNA]</scope>
    <source>
        <strain evidence="3 4">PYCC 4715</strain>
    </source>
</reference>
<dbReference type="Pfam" id="PF00172">
    <property type="entry name" value="Zn_clus"/>
    <property type="match status" value="1"/>
</dbReference>
<evidence type="ECO:0000259" key="2">
    <source>
        <dbReference type="PROSITE" id="PS50048"/>
    </source>
</evidence>
<dbReference type="InterPro" id="IPR001138">
    <property type="entry name" value="Zn2Cys6_DnaBD"/>
</dbReference>
<dbReference type="EMBL" id="LT635768">
    <property type="protein sequence ID" value="SGZ56975.1"/>
    <property type="molecule type" value="Genomic_DNA"/>
</dbReference>
<protein>
    <submittedName>
        <fullName evidence="3">CIC11C00000005557</fullName>
    </submittedName>
</protein>
<evidence type="ECO:0000313" key="3">
    <source>
        <dbReference type="EMBL" id="SGZ56975.1"/>
    </source>
</evidence>
<dbReference type="SUPFAM" id="SSF57701">
    <property type="entry name" value="Zn2/Cys6 DNA-binding domain"/>
    <property type="match status" value="1"/>
</dbReference>
<evidence type="ECO:0000313" key="4">
    <source>
        <dbReference type="Proteomes" id="UP000182259"/>
    </source>
</evidence>
<dbReference type="PROSITE" id="PS50048">
    <property type="entry name" value="ZN2_CY6_FUNGAL_2"/>
    <property type="match status" value="1"/>
</dbReference>
<organism evidence="3 4">
    <name type="scientific">Sungouiella intermedia</name>
    <dbReference type="NCBI Taxonomy" id="45354"/>
    <lineage>
        <taxon>Eukaryota</taxon>
        <taxon>Fungi</taxon>
        <taxon>Dikarya</taxon>
        <taxon>Ascomycota</taxon>
        <taxon>Saccharomycotina</taxon>
        <taxon>Pichiomycetes</taxon>
        <taxon>Metschnikowiaceae</taxon>
        <taxon>Sungouiella</taxon>
    </lineage>
</organism>
<evidence type="ECO:0000256" key="1">
    <source>
        <dbReference type="SAM" id="MobiDB-lite"/>
    </source>
</evidence>
<dbReference type="InterPro" id="IPR036864">
    <property type="entry name" value="Zn2-C6_fun-type_DNA-bd_sf"/>
</dbReference>
<accession>A0A1L0C042</accession>
<feature type="domain" description="Zn(2)-C6 fungal-type" evidence="2">
    <location>
        <begin position="96"/>
        <end position="126"/>
    </location>
</feature>
<proteinExistence type="predicted"/>
<gene>
    <name evidence="3" type="ORF">SAMEA4029009_CIC11G00000005557</name>
</gene>
<dbReference type="PROSITE" id="PS00463">
    <property type="entry name" value="ZN2_CY6_FUNGAL_1"/>
    <property type="match status" value="1"/>
</dbReference>
<dbReference type="GO" id="GO:0008270">
    <property type="term" value="F:zinc ion binding"/>
    <property type="evidence" value="ECO:0007669"/>
    <property type="project" value="InterPro"/>
</dbReference>
<dbReference type="Gene3D" id="4.10.240.10">
    <property type="entry name" value="Zn(2)-C6 fungal-type DNA-binding domain"/>
    <property type="match status" value="1"/>
</dbReference>
<dbReference type="CDD" id="cd00067">
    <property type="entry name" value="GAL4"/>
    <property type="match status" value="1"/>
</dbReference>
<feature type="compositionally biased region" description="Polar residues" evidence="1">
    <location>
        <begin position="149"/>
        <end position="159"/>
    </location>
</feature>
<name>A0A1L0C042_9ASCO</name>
<dbReference type="GO" id="GO:0000981">
    <property type="term" value="F:DNA-binding transcription factor activity, RNA polymerase II-specific"/>
    <property type="evidence" value="ECO:0007669"/>
    <property type="project" value="InterPro"/>
</dbReference>